<organism evidence="2 3">
    <name type="scientific">Petrolisthes manimaculis</name>
    <dbReference type="NCBI Taxonomy" id="1843537"/>
    <lineage>
        <taxon>Eukaryota</taxon>
        <taxon>Metazoa</taxon>
        <taxon>Ecdysozoa</taxon>
        <taxon>Arthropoda</taxon>
        <taxon>Crustacea</taxon>
        <taxon>Multicrustacea</taxon>
        <taxon>Malacostraca</taxon>
        <taxon>Eumalacostraca</taxon>
        <taxon>Eucarida</taxon>
        <taxon>Decapoda</taxon>
        <taxon>Pleocyemata</taxon>
        <taxon>Anomura</taxon>
        <taxon>Galatheoidea</taxon>
        <taxon>Porcellanidae</taxon>
        <taxon>Petrolisthes</taxon>
    </lineage>
</organism>
<proteinExistence type="predicted"/>
<comment type="caution">
    <text evidence="2">The sequence shown here is derived from an EMBL/GenBank/DDBJ whole genome shotgun (WGS) entry which is preliminary data.</text>
</comment>
<name>A0AAE1UB72_9EUCA</name>
<dbReference type="Proteomes" id="UP001292094">
    <property type="component" value="Unassembled WGS sequence"/>
</dbReference>
<dbReference type="AlphaFoldDB" id="A0AAE1UB72"/>
<accession>A0AAE1UB72</accession>
<evidence type="ECO:0000313" key="3">
    <source>
        <dbReference type="Proteomes" id="UP001292094"/>
    </source>
</evidence>
<dbReference type="PRINTS" id="PR01217">
    <property type="entry name" value="PRICHEXTENSN"/>
</dbReference>
<feature type="region of interest" description="Disordered" evidence="1">
    <location>
        <begin position="141"/>
        <end position="189"/>
    </location>
</feature>
<protein>
    <submittedName>
        <fullName evidence="2">Uncharacterized protein</fullName>
    </submittedName>
</protein>
<evidence type="ECO:0000313" key="2">
    <source>
        <dbReference type="EMBL" id="KAK4312319.1"/>
    </source>
</evidence>
<dbReference type="EMBL" id="JAWZYT010001422">
    <property type="protein sequence ID" value="KAK4312319.1"/>
    <property type="molecule type" value="Genomic_DNA"/>
</dbReference>
<sequence>MDSTSACTPASTITIRHYTKALVVVVVASSPRPTQSQSLSQLFFCRHPSNVYQNNPKLRHPATSRNWLRFSLFNVKCARGTSYEGAQHPHTLRSELELSRVGLRQPTKPVCLPVGGTERKSFSETLAGNIWHVIQYSPHPYPSPPPTPPSPPPTPPSPPPIPPSPPPTPHSPPPPPPPPTPHLPLPSYPTFLFPPTPASPLLSSYLLRVIPLIL</sequence>
<keyword evidence="3" id="KW-1185">Reference proteome</keyword>
<evidence type="ECO:0000256" key="1">
    <source>
        <dbReference type="SAM" id="MobiDB-lite"/>
    </source>
</evidence>
<reference evidence="2" key="1">
    <citation type="submission" date="2023-11" db="EMBL/GenBank/DDBJ databases">
        <title>Genome assemblies of two species of porcelain crab, Petrolisthes cinctipes and Petrolisthes manimaculis (Anomura: Porcellanidae).</title>
        <authorList>
            <person name="Angst P."/>
        </authorList>
    </citation>
    <scope>NUCLEOTIDE SEQUENCE</scope>
    <source>
        <strain evidence="2">PB745_02</strain>
        <tissue evidence="2">Gill</tissue>
    </source>
</reference>
<gene>
    <name evidence="2" type="ORF">Pmani_016248</name>
</gene>